<feature type="compositionally biased region" description="Basic and acidic residues" evidence="1">
    <location>
        <begin position="161"/>
        <end position="179"/>
    </location>
</feature>
<evidence type="ECO:0000256" key="1">
    <source>
        <dbReference type="SAM" id="MobiDB-lite"/>
    </source>
</evidence>
<reference evidence="2 3" key="1">
    <citation type="submission" date="2024-02" db="EMBL/GenBank/DDBJ databases">
        <authorList>
            <person name="Chen Y."/>
            <person name="Shah S."/>
            <person name="Dougan E. K."/>
            <person name="Thang M."/>
            <person name="Chan C."/>
        </authorList>
    </citation>
    <scope>NUCLEOTIDE SEQUENCE [LARGE SCALE GENOMIC DNA]</scope>
</reference>
<feature type="region of interest" description="Disordered" evidence="1">
    <location>
        <begin position="185"/>
        <end position="223"/>
    </location>
</feature>
<gene>
    <name evidence="2" type="ORF">CCMP2556_LOCUS11904</name>
</gene>
<dbReference type="Proteomes" id="UP001642484">
    <property type="component" value="Unassembled WGS sequence"/>
</dbReference>
<sequence length="310" mass="34332">MHQEGDTKHLSDYGNLFTQRQLEDLDALAEWAYLATDACIFKALDEDRALTQWWLSPSVHRRNFLGHLNPLWFQNPNQTLIDIFYRVNPEIVQTLTGGALLLLKFTTDMRKALLEPLSPLELYGCVESSWSIVLAAIGIANITKCEELRKSMGVFQMQSAVKEEMEPKRGQASDDRLLSERRLRPGTGFSLGRSSLLRADDGRGGELGSPGALSRQDPPGPDPRCMHMQGHCRALCGGSTFSAYQLAVHEVSRHGQKGEEEGGQADDAVTSEAVGLCCSMGMCPLKLHVETEATRRSKIGHMSLKLFKAC</sequence>
<feature type="region of interest" description="Disordered" evidence="1">
    <location>
        <begin position="160"/>
        <end position="179"/>
    </location>
</feature>
<evidence type="ECO:0000313" key="3">
    <source>
        <dbReference type="Proteomes" id="UP001642484"/>
    </source>
</evidence>
<name>A0ABP0JKG0_9DINO</name>
<evidence type="ECO:0000313" key="2">
    <source>
        <dbReference type="EMBL" id="CAK9014924.1"/>
    </source>
</evidence>
<proteinExistence type="predicted"/>
<accession>A0ABP0JKG0</accession>
<dbReference type="EMBL" id="CAXAMN010005669">
    <property type="protein sequence ID" value="CAK9014924.1"/>
    <property type="molecule type" value="Genomic_DNA"/>
</dbReference>
<protein>
    <recommendedName>
        <fullName evidence="4">C2H2-type domain-containing protein</fullName>
    </recommendedName>
</protein>
<keyword evidence="3" id="KW-1185">Reference proteome</keyword>
<evidence type="ECO:0008006" key="4">
    <source>
        <dbReference type="Google" id="ProtNLM"/>
    </source>
</evidence>
<organism evidence="2 3">
    <name type="scientific">Durusdinium trenchii</name>
    <dbReference type="NCBI Taxonomy" id="1381693"/>
    <lineage>
        <taxon>Eukaryota</taxon>
        <taxon>Sar</taxon>
        <taxon>Alveolata</taxon>
        <taxon>Dinophyceae</taxon>
        <taxon>Suessiales</taxon>
        <taxon>Symbiodiniaceae</taxon>
        <taxon>Durusdinium</taxon>
    </lineage>
</organism>
<comment type="caution">
    <text evidence="2">The sequence shown here is derived from an EMBL/GenBank/DDBJ whole genome shotgun (WGS) entry which is preliminary data.</text>
</comment>